<dbReference type="RefSeq" id="WP_274993067.1">
    <property type="nucleotide sequence ID" value="NZ_JAJQQP010000003.1"/>
</dbReference>
<protein>
    <submittedName>
        <fullName evidence="2">Tetratricopeptide (TPR) repeat protein</fullName>
    </submittedName>
</protein>
<dbReference type="Gene3D" id="1.25.40.10">
    <property type="entry name" value="Tetratricopeptide repeat domain"/>
    <property type="match status" value="3"/>
</dbReference>
<dbReference type="EMBL" id="JAVDYE010000001">
    <property type="protein sequence ID" value="MDR7384699.1"/>
    <property type="molecule type" value="Genomic_DNA"/>
</dbReference>
<keyword evidence="1" id="KW-0812">Transmembrane</keyword>
<dbReference type="PANTHER" id="PTHR19959:SF119">
    <property type="entry name" value="FUNGAL LIPASE-LIKE DOMAIN-CONTAINING PROTEIN"/>
    <property type="match status" value="1"/>
</dbReference>
<keyword evidence="3" id="KW-1185">Reference proteome</keyword>
<evidence type="ECO:0000313" key="3">
    <source>
        <dbReference type="Proteomes" id="UP001183585"/>
    </source>
</evidence>
<dbReference type="Pfam" id="PF13374">
    <property type="entry name" value="TPR_10"/>
    <property type="match status" value="1"/>
</dbReference>
<dbReference type="InterPro" id="IPR027417">
    <property type="entry name" value="P-loop_NTPase"/>
</dbReference>
<dbReference type="InterPro" id="IPR011990">
    <property type="entry name" value="TPR-like_helical_dom_sf"/>
</dbReference>
<evidence type="ECO:0000256" key="1">
    <source>
        <dbReference type="SAM" id="Phobius"/>
    </source>
</evidence>
<dbReference type="Proteomes" id="UP001183585">
    <property type="component" value="Unassembled WGS sequence"/>
</dbReference>
<feature type="transmembrane region" description="Helical" evidence="1">
    <location>
        <begin position="30"/>
        <end position="54"/>
    </location>
</feature>
<gene>
    <name evidence="2" type="ORF">J2S48_004214</name>
</gene>
<name>A0ABU2CTL6_9MICO</name>
<keyword evidence="1" id="KW-0472">Membrane</keyword>
<proteinExistence type="predicted"/>
<accession>A0ABU2CTL6</accession>
<dbReference type="PANTHER" id="PTHR19959">
    <property type="entry name" value="KINESIN LIGHT CHAIN"/>
    <property type="match status" value="1"/>
</dbReference>
<sequence length="918" mass="98649">MPTLGFGALAVASVIGAVAAEFVSADAPPLVLVLATVGGLAVGLIAEHTLGVFLDLRARRQAAAQAVENLRARAPEGFAALLSPRHDHQIVPFLGRQGILETLLAWCTEHAATPFRLITGPGGVGKTRLADELQRRLRTLGTGWERLFLAPDQENQAAAVAALREHARDRPVLVVVDYAENRPGLREFLTEAYDDFGGGGTIRVLMLARTAGNWWDALTAVPGDLGAALTRGYGNADLPPLDADPQEIVDAAALAFARDLGVAVPEVPLAGTSVQLRVLDLTAAALVAVLSAKGRSGRADAVENVTTADVFEELLRHEATTYWEATADEIGISDRLTMAMRRSLVAAVALLGAKDEAAAVALAQRVLSVFTEDIHPDPGATATWLRKTYMPAAGSGQWIGPLTPDRVAEHLIVRVLTTERYAARHVDALLANLTTAQTIRAMTVLSRAATDPARGEEQQEAVRALADHLAEHLPPTPQAHAAALAAIPHPSVRMAPTAALLARRHAELLEDDGEHLAGSLATLGARLSAVGHAGDGLPPTQRAVRIYERLAASDPDRFEPDLARTLTELGERSAGVGHPGDALRTTQRAVQIYERLATTNPERFVPDLARTLAHLGRRHSHLGRPGDALDPTRRAVDIYGRLAVSDPDRFRPDLADSLADLGVWYGQLERAHDGMAATVRALSIREQLAQADPDRHLPGLATTLSHLGTWELQLGRREDLAPTERAVQIFERLAQSNPDRFEPDLAAALSRLGAWYSRVERLGDAPPATQRAVQILERLAQSNPDRFEPDLARSLSDLGVQYSAVGNPDEGMALAERAVRIFERLAQSNPDRVEPDLGDALSRLGDTLAQVNRLGDALSVRERAATVWQSCHNRGLPQVRDRLITLLDRLATAHAAVNGNGTAQGYRSRAAALRQDIR</sequence>
<organism evidence="2 3">
    <name type="scientific">Promicromonospora iranensis</name>
    <dbReference type="NCBI Taxonomy" id="1105144"/>
    <lineage>
        <taxon>Bacteria</taxon>
        <taxon>Bacillati</taxon>
        <taxon>Actinomycetota</taxon>
        <taxon>Actinomycetes</taxon>
        <taxon>Micrococcales</taxon>
        <taxon>Promicromonosporaceae</taxon>
        <taxon>Promicromonospora</taxon>
    </lineage>
</organism>
<dbReference type="SUPFAM" id="SSF52540">
    <property type="entry name" value="P-loop containing nucleoside triphosphate hydrolases"/>
    <property type="match status" value="1"/>
</dbReference>
<evidence type="ECO:0000313" key="2">
    <source>
        <dbReference type="EMBL" id="MDR7384699.1"/>
    </source>
</evidence>
<comment type="caution">
    <text evidence="2">The sequence shown here is derived from an EMBL/GenBank/DDBJ whole genome shotgun (WGS) entry which is preliminary data.</text>
</comment>
<keyword evidence="1" id="KW-1133">Transmembrane helix</keyword>
<dbReference type="SUPFAM" id="SSF48452">
    <property type="entry name" value="TPR-like"/>
    <property type="match status" value="3"/>
</dbReference>
<reference evidence="2 3" key="1">
    <citation type="submission" date="2023-07" db="EMBL/GenBank/DDBJ databases">
        <title>Sequencing the genomes of 1000 actinobacteria strains.</title>
        <authorList>
            <person name="Klenk H.-P."/>
        </authorList>
    </citation>
    <scope>NUCLEOTIDE SEQUENCE [LARGE SCALE GENOMIC DNA]</scope>
    <source>
        <strain evidence="2 3">DSM 45554</strain>
    </source>
</reference>